<dbReference type="SUPFAM" id="SSF100950">
    <property type="entry name" value="NagB/RpiA/CoA transferase-like"/>
    <property type="match status" value="1"/>
</dbReference>
<accession>I1RN11</accession>
<dbReference type="EnsemblFungi" id="CEF87487">
    <property type="protein sequence ID" value="CEF87487"/>
    <property type="gene ID" value="FGRRES_05369"/>
</dbReference>
<reference evidence="4 6" key="3">
    <citation type="journal article" date="2015" name="BMC Genomics">
        <title>The completed genome sequence of the pathogenic ascomycete fungus Fusarium graminearum.</title>
        <authorList>
            <person name="King R."/>
            <person name="Urban M."/>
            <person name="Hammond-Kosack M.C."/>
            <person name="Hassani-Pak K."/>
            <person name="Hammond-Kosack K.E."/>
        </authorList>
    </citation>
    <scope>NUCLEOTIDE SEQUENCE [LARGE SCALE GENOMIC DNA]</scope>
    <source>
        <strain evidence="6">ATCC MYA-4620 / CBS 123657 / FGSC 9075 / NRRL 31084 / PH-1</strain>
        <strain evidence="4">PH-1</strain>
    </source>
</reference>
<evidence type="ECO:0000256" key="1">
    <source>
        <dbReference type="ARBA" id="ARBA00007251"/>
    </source>
</evidence>
<evidence type="ECO:0000256" key="2">
    <source>
        <dbReference type="RuleBase" id="RU003814"/>
    </source>
</evidence>
<dbReference type="InParanoid" id="I1RN11"/>
<accession>A0A098E1L9</accession>
<dbReference type="Proteomes" id="UP000070720">
    <property type="component" value="Chromosome 3"/>
</dbReference>
<protein>
    <submittedName>
        <fullName evidence="4">Chromosome 3, complete genome</fullName>
    </submittedName>
</protein>
<dbReference type="EMBL" id="HG970334">
    <property type="protein sequence ID" value="CEF87487.1"/>
    <property type="molecule type" value="Genomic_DNA"/>
</dbReference>
<dbReference type="InterPro" id="IPR042529">
    <property type="entry name" value="IF_2B-like_C"/>
</dbReference>
<evidence type="ECO:0000313" key="5">
    <source>
        <dbReference type="EnsemblFungi" id="CEF87487"/>
    </source>
</evidence>
<dbReference type="KEGG" id="fgr:FGSG_05369"/>
<dbReference type="Gene3D" id="3.40.50.10470">
    <property type="entry name" value="Translation initiation factor eif-2b, domain 2"/>
    <property type="match status" value="1"/>
</dbReference>
<reference evidence="5 6" key="1">
    <citation type="journal article" date="2007" name="Science">
        <title>The Fusarium graminearum genome reveals a link between localized polymorphism and pathogen specialization.</title>
        <authorList>
            <person name="Cuomo C.A."/>
            <person name="Gueldener U."/>
            <person name="Xu J.-R."/>
            <person name="Trail F."/>
            <person name="Turgeon B.G."/>
            <person name="Di Pietro A."/>
            <person name="Walton J.D."/>
            <person name="Ma L.-J."/>
            <person name="Baker S.E."/>
            <person name="Rep M."/>
            <person name="Adam G."/>
            <person name="Antoniw J."/>
            <person name="Baldwin T."/>
            <person name="Calvo S.E."/>
            <person name="Chang Y.-L."/>
            <person name="DeCaprio D."/>
            <person name="Gale L.R."/>
            <person name="Gnerre S."/>
            <person name="Goswami R.S."/>
            <person name="Hammond-Kosack K."/>
            <person name="Harris L.J."/>
            <person name="Hilburn K."/>
            <person name="Kennell J.C."/>
            <person name="Kroken S."/>
            <person name="Magnuson J.K."/>
            <person name="Mannhaupt G."/>
            <person name="Mauceli E.W."/>
            <person name="Mewes H.-W."/>
            <person name="Mitterbauer R."/>
            <person name="Muehlbauer G."/>
            <person name="Muensterkoetter M."/>
            <person name="Nelson D."/>
            <person name="O'Donnell K."/>
            <person name="Ouellet T."/>
            <person name="Qi W."/>
            <person name="Quesneville H."/>
            <person name="Roncero M.I.G."/>
            <person name="Seong K.-Y."/>
            <person name="Tetko I.V."/>
            <person name="Urban M."/>
            <person name="Waalwijk C."/>
            <person name="Ward T.J."/>
            <person name="Yao J."/>
            <person name="Birren B.W."/>
            <person name="Kistler H.C."/>
        </authorList>
    </citation>
    <scope>NUCLEOTIDE SEQUENCE [LARGE SCALE GENOMIC DNA]</scope>
    <source>
        <strain evidence="6">ATCC MYA-4620 / CBS 123657 / FGSC 9075 / NRRL 31084 / PH-1</strain>
        <strain evidence="5">PH-1 / ATCC MYA-4620 / FGSC 9075 / NRRL 31084</strain>
    </source>
</reference>
<dbReference type="HOGENOM" id="CLU_959925_0_0_1"/>
<evidence type="ECO:0000313" key="4">
    <source>
        <dbReference type="EMBL" id="CEF87487.1"/>
    </source>
</evidence>
<evidence type="ECO:0000256" key="3">
    <source>
        <dbReference type="SAM" id="MobiDB-lite"/>
    </source>
</evidence>
<keyword evidence="6" id="KW-1185">Reference proteome</keyword>
<reference evidence="5 6" key="2">
    <citation type="journal article" date="2010" name="Nature">
        <title>Comparative genomics reveals mobile pathogenicity chromosomes in Fusarium.</title>
        <authorList>
            <person name="Ma L.J."/>
            <person name="van der Does H.C."/>
            <person name="Borkovich K.A."/>
            <person name="Coleman J.J."/>
            <person name="Daboussi M.J."/>
            <person name="Di Pietro A."/>
            <person name="Dufresne M."/>
            <person name="Freitag M."/>
            <person name="Grabherr M."/>
            <person name="Henrissat B."/>
            <person name="Houterman P.M."/>
            <person name="Kang S."/>
            <person name="Shim W.B."/>
            <person name="Woloshuk C."/>
            <person name="Xie X."/>
            <person name="Xu J.R."/>
            <person name="Antoniw J."/>
            <person name="Baker S.E."/>
            <person name="Bluhm B.H."/>
            <person name="Breakspear A."/>
            <person name="Brown D.W."/>
            <person name="Butchko R.A."/>
            <person name="Chapman S."/>
            <person name="Coulson R."/>
            <person name="Coutinho P.M."/>
            <person name="Danchin E.G."/>
            <person name="Diener A."/>
            <person name="Gale L.R."/>
            <person name="Gardiner D.M."/>
            <person name="Goff S."/>
            <person name="Hammond-Kosack K.E."/>
            <person name="Hilburn K."/>
            <person name="Hua-Van A."/>
            <person name="Jonkers W."/>
            <person name="Kazan K."/>
            <person name="Kodira C.D."/>
            <person name="Koehrsen M."/>
            <person name="Kumar L."/>
            <person name="Lee Y.H."/>
            <person name="Li L."/>
            <person name="Manners J.M."/>
            <person name="Miranda-Saavedra D."/>
            <person name="Mukherjee M."/>
            <person name="Park G."/>
            <person name="Park J."/>
            <person name="Park S.Y."/>
            <person name="Proctor R.H."/>
            <person name="Regev A."/>
            <person name="Ruiz-Roldan M.C."/>
            <person name="Sain D."/>
            <person name="Sakthikumar S."/>
            <person name="Sykes S."/>
            <person name="Schwartz D.C."/>
            <person name="Turgeon B.G."/>
            <person name="Wapinski I."/>
            <person name="Yoder O."/>
            <person name="Young S."/>
            <person name="Zeng Q."/>
            <person name="Zhou S."/>
            <person name="Galagan J."/>
            <person name="Cuomo C.A."/>
            <person name="Kistler H.C."/>
            <person name="Rep M."/>
        </authorList>
    </citation>
    <scope>GENOME REANNOTATION</scope>
    <source>
        <strain evidence="6">ATCC MYA-4620 / CBS 123657 / FGSC 9075 / NRRL 31084 / PH-1</strain>
        <strain evidence="5">PH-1 / ATCC MYA-4620 / FGSC 9075 / NRRL 31084</strain>
    </source>
</reference>
<dbReference type="OrthoDB" id="206213at2759"/>
<dbReference type="RefSeq" id="XP_011323893.1">
    <property type="nucleotide sequence ID" value="XM_011325591.1"/>
</dbReference>
<reference evidence="5" key="4">
    <citation type="submission" date="2017-01" db="UniProtKB">
        <authorList>
            <consortium name="EnsemblFungi"/>
        </authorList>
    </citation>
    <scope>IDENTIFICATION</scope>
    <source>
        <strain evidence="5">PH-1 / ATCC MYA-4620 / FGSC 9075 / NRRL 31084</strain>
    </source>
</reference>
<name>I1RN11_GIBZE</name>
<feature type="region of interest" description="Disordered" evidence="3">
    <location>
        <begin position="248"/>
        <end position="290"/>
    </location>
</feature>
<dbReference type="VEuPathDB" id="FungiDB:FGRAMPH1_01G17745"/>
<organism evidence="4 6">
    <name type="scientific">Gibberella zeae (strain ATCC MYA-4620 / CBS 123657 / FGSC 9075 / NRRL 31084 / PH-1)</name>
    <name type="common">Wheat head blight fungus</name>
    <name type="synonym">Fusarium graminearum</name>
    <dbReference type="NCBI Taxonomy" id="229533"/>
    <lineage>
        <taxon>Eukaryota</taxon>
        <taxon>Fungi</taxon>
        <taxon>Dikarya</taxon>
        <taxon>Ascomycota</taxon>
        <taxon>Pezizomycotina</taxon>
        <taxon>Sordariomycetes</taxon>
        <taxon>Hypocreomycetidae</taxon>
        <taxon>Hypocreales</taxon>
        <taxon>Nectriaceae</taxon>
        <taxon>Fusarium</taxon>
    </lineage>
</organism>
<dbReference type="InterPro" id="IPR000649">
    <property type="entry name" value="IF-2B-related"/>
</dbReference>
<evidence type="ECO:0000313" key="6">
    <source>
        <dbReference type="Proteomes" id="UP000070720"/>
    </source>
</evidence>
<dbReference type="AlphaFoldDB" id="I1RN11"/>
<comment type="similarity">
    <text evidence="1 2">Belongs to the eIF-2B alpha/beta/delta subunits family.</text>
</comment>
<dbReference type="InterPro" id="IPR037171">
    <property type="entry name" value="NagB/RpiA_transferase-like"/>
</dbReference>
<gene>
    <name evidence="5" type="primary">FG05369.1</name>
    <name evidence="4" type="ORF">FGRAMPH1_01T17745</name>
</gene>
<dbReference type="Pfam" id="PF01008">
    <property type="entry name" value="IF-2B"/>
    <property type="match status" value="1"/>
</dbReference>
<proteinExistence type="inferred from homology"/>
<sequence>MDRQSFDWEHEGYEWFDPDAINDSEKFERAPCILESLQKVWFSVDLSEAAGNTLDQGLVALHNNHESGAHQLASSMALHVYNDVIVRKIDISDKDRWWRNNGRESMDTSMLNNVLACLSTIEGKLPSSVDNDIMALGNSTIVSAITHVLGKVSQPIHVHVLESRPLFEVFRMAQEIASFANENKPMLDLTVHADASVGVAARSIDIMLIRADLIDKTAAVSNKVSSLSTILTAKYIAPQGKFIALSKKEKASPFSPPGQEETHPQEVTQAWGKHSAPLKGPHRQVNVNNI</sequence>